<evidence type="ECO:0000256" key="2">
    <source>
        <dbReference type="ARBA" id="ARBA00022490"/>
    </source>
</evidence>
<evidence type="ECO:0000256" key="3">
    <source>
        <dbReference type="ARBA" id="ARBA00022795"/>
    </source>
</evidence>
<name>A0ABT5IWE7_9NEIS</name>
<dbReference type="RefSeq" id="WP_272751231.1">
    <property type="nucleotide sequence ID" value="NZ_JAQQLF010000007.1"/>
</dbReference>
<organism evidence="6 7">
    <name type="scientific">Vogesella aquatica</name>
    <dbReference type="NCBI Taxonomy" id="2984206"/>
    <lineage>
        <taxon>Bacteria</taxon>
        <taxon>Pseudomonadati</taxon>
        <taxon>Pseudomonadota</taxon>
        <taxon>Betaproteobacteria</taxon>
        <taxon>Neisseriales</taxon>
        <taxon>Chromobacteriaceae</taxon>
        <taxon>Vogesella</taxon>
    </lineage>
</organism>
<evidence type="ECO:0000256" key="4">
    <source>
        <dbReference type="ARBA" id="ARBA00023186"/>
    </source>
</evidence>
<keyword evidence="6" id="KW-0969">Cilium</keyword>
<dbReference type="EMBL" id="JAQQLF010000007">
    <property type="protein sequence ID" value="MDC7716848.1"/>
    <property type="molecule type" value="Genomic_DNA"/>
</dbReference>
<dbReference type="Pfam" id="PF05400">
    <property type="entry name" value="FliT"/>
    <property type="match status" value="1"/>
</dbReference>
<keyword evidence="3" id="KW-1005">Bacterial flagellum biogenesis</keyword>
<keyword evidence="4" id="KW-0143">Chaperone</keyword>
<accession>A0ABT5IWE7</accession>
<keyword evidence="6" id="KW-0282">Flagellum</keyword>
<comment type="caution">
    <text evidence="6">The sequence shown here is derived from an EMBL/GenBank/DDBJ whole genome shotgun (WGS) entry which is preliminary data.</text>
</comment>
<dbReference type="Proteomes" id="UP001219956">
    <property type="component" value="Unassembled WGS sequence"/>
</dbReference>
<reference evidence="6 7" key="1">
    <citation type="submission" date="2023-01" db="EMBL/GenBank/DDBJ databases">
        <title>Novel species of the genus Vogesella isolated from rivers.</title>
        <authorList>
            <person name="Lu H."/>
        </authorList>
    </citation>
    <scope>NUCLEOTIDE SEQUENCE [LARGE SCALE GENOMIC DNA]</scope>
    <source>
        <strain evidence="6 7">DC21W</strain>
    </source>
</reference>
<gene>
    <name evidence="6" type="ORF">PQU95_06410</name>
</gene>
<comment type="subcellular location">
    <subcellularLocation>
        <location evidence="1">Cytoplasm</location>
        <location evidence="1">Cytosol</location>
    </subcellularLocation>
</comment>
<protein>
    <recommendedName>
        <fullName evidence="5">Flagellar protein FliT</fullName>
    </recommendedName>
</protein>
<dbReference type="Gene3D" id="1.20.58.380">
    <property type="entry name" value="Flagellar protein flit"/>
    <property type="match status" value="1"/>
</dbReference>
<sequence>MSEMAGQDAAILSHYSALTAQMLAVAQHEDWEAWLLLGEQRDQCFDLLRECLQLGALDEQTRAILVETLQQNQQMEKLVAIRHHELSELLQSLRQQQKISTTYR</sequence>
<keyword evidence="2" id="KW-0963">Cytoplasm</keyword>
<proteinExistence type="predicted"/>
<evidence type="ECO:0000313" key="7">
    <source>
        <dbReference type="Proteomes" id="UP001219956"/>
    </source>
</evidence>
<evidence type="ECO:0000256" key="5">
    <source>
        <dbReference type="ARBA" id="ARBA00093797"/>
    </source>
</evidence>
<dbReference type="InterPro" id="IPR008622">
    <property type="entry name" value="FliT"/>
</dbReference>
<keyword evidence="6" id="KW-0966">Cell projection</keyword>
<evidence type="ECO:0000313" key="6">
    <source>
        <dbReference type="EMBL" id="MDC7716848.1"/>
    </source>
</evidence>
<evidence type="ECO:0000256" key="1">
    <source>
        <dbReference type="ARBA" id="ARBA00004514"/>
    </source>
</evidence>
<keyword evidence="7" id="KW-1185">Reference proteome</keyword>